<protein>
    <recommendedName>
        <fullName evidence="3">CCHC-type domain-containing protein</fullName>
    </recommendedName>
</protein>
<dbReference type="InterPro" id="IPR057327">
    <property type="entry name" value="Vts1_dom"/>
</dbReference>
<dbReference type="EMBL" id="CAJHNH020005780">
    <property type="protein sequence ID" value="CAG5132963.1"/>
    <property type="molecule type" value="Genomic_DNA"/>
</dbReference>
<dbReference type="InterPro" id="IPR036871">
    <property type="entry name" value="PX_dom_sf"/>
</dbReference>
<keyword evidence="5" id="KW-1185">Reference proteome</keyword>
<feature type="compositionally biased region" description="Polar residues" evidence="2">
    <location>
        <begin position="558"/>
        <end position="570"/>
    </location>
</feature>
<gene>
    <name evidence="4" type="ORF">CUNI_LOCUS18521</name>
</gene>
<dbReference type="InterPro" id="IPR001878">
    <property type="entry name" value="Znf_CCHC"/>
</dbReference>
<dbReference type="SMART" id="SM00343">
    <property type="entry name" value="ZnF_C2HC"/>
    <property type="match status" value="1"/>
</dbReference>
<proteinExistence type="predicted"/>
<feature type="compositionally biased region" description="Low complexity" evidence="2">
    <location>
        <begin position="381"/>
        <end position="397"/>
    </location>
</feature>
<feature type="compositionally biased region" description="Low complexity" evidence="2">
    <location>
        <begin position="921"/>
        <end position="936"/>
    </location>
</feature>
<organism evidence="4 5">
    <name type="scientific">Candidula unifasciata</name>
    <dbReference type="NCBI Taxonomy" id="100452"/>
    <lineage>
        <taxon>Eukaryota</taxon>
        <taxon>Metazoa</taxon>
        <taxon>Spiralia</taxon>
        <taxon>Lophotrochozoa</taxon>
        <taxon>Mollusca</taxon>
        <taxon>Gastropoda</taxon>
        <taxon>Heterobranchia</taxon>
        <taxon>Euthyneura</taxon>
        <taxon>Panpulmonata</taxon>
        <taxon>Eupulmonata</taxon>
        <taxon>Stylommatophora</taxon>
        <taxon>Helicina</taxon>
        <taxon>Helicoidea</taxon>
        <taxon>Geomitridae</taxon>
        <taxon>Candidula</taxon>
    </lineage>
</organism>
<evidence type="ECO:0000313" key="4">
    <source>
        <dbReference type="EMBL" id="CAG5132963.1"/>
    </source>
</evidence>
<name>A0A8S3ZU92_9EUPU</name>
<feature type="compositionally biased region" description="Polar residues" evidence="2">
    <location>
        <begin position="949"/>
        <end position="959"/>
    </location>
</feature>
<accession>A0A8S3ZU92</accession>
<dbReference type="InterPro" id="IPR001660">
    <property type="entry name" value="SAM"/>
</dbReference>
<feature type="region of interest" description="Disordered" evidence="2">
    <location>
        <begin position="381"/>
        <end position="405"/>
    </location>
</feature>
<dbReference type="Gene3D" id="3.30.1520.10">
    <property type="entry name" value="Phox-like domain"/>
    <property type="match status" value="1"/>
</dbReference>
<dbReference type="OrthoDB" id="6361509at2759"/>
<dbReference type="GO" id="GO:0003676">
    <property type="term" value="F:nucleic acid binding"/>
    <property type="evidence" value="ECO:0007669"/>
    <property type="project" value="InterPro"/>
</dbReference>
<feature type="region of interest" description="Disordered" evidence="2">
    <location>
        <begin position="889"/>
        <end position="981"/>
    </location>
</feature>
<feature type="region of interest" description="Disordered" evidence="2">
    <location>
        <begin position="553"/>
        <end position="582"/>
    </location>
</feature>
<dbReference type="PROSITE" id="PS50158">
    <property type="entry name" value="ZF_CCHC"/>
    <property type="match status" value="1"/>
</dbReference>
<dbReference type="AlphaFoldDB" id="A0A8S3ZU92"/>
<feature type="region of interest" description="Disordered" evidence="2">
    <location>
        <begin position="607"/>
        <end position="658"/>
    </location>
</feature>
<dbReference type="GO" id="GO:0008270">
    <property type="term" value="F:zinc ion binding"/>
    <property type="evidence" value="ECO:0007669"/>
    <property type="project" value="UniProtKB-KW"/>
</dbReference>
<feature type="region of interest" description="Disordered" evidence="2">
    <location>
        <begin position="174"/>
        <end position="216"/>
    </location>
</feature>
<keyword evidence="1" id="KW-0479">Metal-binding</keyword>
<dbReference type="InterPro" id="IPR013761">
    <property type="entry name" value="SAM/pointed_sf"/>
</dbReference>
<feature type="compositionally biased region" description="Polar residues" evidence="2">
    <location>
        <begin position="615"/>
        <end position="627"/>
    </location>
</feature>
<dbReference type="PANTHER" id="PTHR16195">
    <property type="entry name" value="ZINC FINGER CCHC DOMAIN CONTAINING PROTEIN"/>
    <property type="match status" value="1"/>
</dbReference>
<dbReference type="Pfam" id="PF26034">
    <property type="entry name" value="PHAT_SMAUG"/>
    <property type="match status" value="1"/>
</dbReference>
<sequence length="1112" mass="119468">MVRKEKLCEWFKALPAHKRVDYLCGLLHMCHPLELRFTGTVLEDLAKKDFHYLREQEFKANQRADLSSNNSNSLSDQKLRAKIITALALMNSTNSPCAEVIFDILQQQFDNMLAMLTDSVVAADLIMILTMAVHHPAFTFYQKNRLGQILERMEERLQELYGVRHKPANQIETSRNWKSDPSLTVPADPSMTVPADPSVTAPANLAEPSPTKKGGAKYRIHTTWSNDEVTEVLLKFKQLQELHHKILNRFPEEKRTHASVPVFPGIQAHNNMESPSEQINALNTYFSKLVKAPAHILDCDILTGPLRSGTLVYRSRSASNPLISTTATMSSSSHTQAVFVQTSPLREGASLLGEDRKYEFAPYHQPIMMSYPSVIPHSHYSSGASQNSSAANSPINSGTSSPAPVTGNLGSKISYTFPGSVKDNSGAMSEASLLHPVPNADQVSQLLSLLNMEEYVDNLKDYPFQQLIHMSKEDLAKAGLSPEAQAKLKCQLDKIRPEINGMVDATRFPSTEPSFYSPLCYHHPPYTLIAPHYPQHFIHPFTAQAGHIALLPSPQPHLATNESSPANSDTSSPPASPQQPLAGLVLDHPLVGVGSSYLLSPLASATDGSEVKSMGRSTNSYQLVDSSGSEEEKKATGNNESGAFRGKGHARPQQSRSLPLINQGQLPVTTMEAARLTGMPISMSAPHSHPAIANPETRTAMTPPLQAVTAPHVAANSTATLVNGYISDPPPVLPHAASGVVPRGLLNSRTYKTAQPAHTSLGVHKSVMNMPAPDLSHPLSNLGKNSASTNSLPLLHSNLGPQTYSMGPPLTSVPPTHLMGPALTSVPPTHLLGLSPVNFSPNNIQLGHQASPTQALLPDGNGGAFPLLMYPRGILTTVANATPIMATTQTHHTGPPMSHSPSPAATAIGTDQLPAAPYMADPLDPSRSDSSSHTPPVQTPVHLGAVQPLANTGGTNSGTPSPPLVPPASKPVGPENQPGVRPQVIGIISGFMPQVLYPQQGHQPPPQFPNGITSDYGSWLRFPAQINSNHFPFVYGSVIPHQNLSGSFHTTPNSGGQAALTNQSHAAAAASTKGRCYNCGLAGHKSSECHENRMENMTNSFHLSYKPSDPPA</sequence>
<evidence type="ECO:0000256" key="2">
    <source>
        <dbReference type="SAM" id="MobiDB-lite"/>
    </source>
</evidence>
<evidence type="ECO:0000259" key="3">
    <source>
        <dbReference type="PROSITE" id="PS50158"/>
    </source>
</evidence>
<dbReference type="Pfam" id="PF07647">
    <property type="entry name" value="SAM_2"/>
    <property type="match status" value="1"/>
</dbReference>
<reference evidence="4" key="1">
    <citation type="submission" date="2021-04" db="EMBL/GenBank/DDBJ databases">
        <authorList>
            <consortium name="Molecular Ecology Group"/>
        </authorList>
    </citation>
    <scope>NUCLEOTIDE SEQUENCE</scope>
</reference>
<dbReference type="SUPFAM" id="SSF64268">
    <property type="entry name" value="PX domain"/>
    <property type="match status" value="1"/>
</dbReference>
<dbReference type="Pfam" id="PF25479">
    <property type="entry name" value="Vts1"/>
    <property type="match status" value="1"/>
</dbReference>
<dbReference type="InterPro" id="IPR042344">
    <property type="entry name" value="ZCCHC14"/>
</dbReference>
<comment type="caution">
    <text evidence="4">The sequence shown here is derived from an EMBL/GenBank/DDBJ whole genome shotgun (WGS) entry which is preliminary data.</text>
</comment>
<feature type="compositionally biased region" description="Pro residues" evidence="2">
    <location>
        <begin position="960"/>
        <end position="969"/>
    </location>
</feature>
<dbReference type="Gene3D" id="1.10.150.50">
    <property type="entry name" value="Transcription Factor, Ets-1"/>
    <property type="match status" value="1"/>
</dbReference>
<dbReference type="SMART" id="SM00454">
    <property type="entry name" value="SAM"/>
    <property type="match status" value="1"/>
</dbReference>
<dbReference type="Proteomes" id="UP000678393">
    <property type="component" value="Unassembled WGS sequence"/>
</dbReference>
<evidence type="ECO:0000256" key="1">
    <source>
        <dbReference type="PROSITE-ProRule" id="PRU00047"/>
    </source>
</evidence>
<dbReference type="PANTHER" id="PTHR16195:SF16">
    <property type="entry name" value="ZINC FINGER CCHC DOMAIN-CONTAINING PROTEIN 14"/>
    <property type="match status" value="1"/>
</dbReference>
<dbReference type="InterPro" id="IPR058599">
    <property type="entry name" value="PHAT_Smg/ZCCHC2-like"/>
</dbReference>
<evidence type="ECO:0000313" key="5">
    <source>
        <dbReference type="Proteomes" id="UP000678393"/>
    </source>
</evidence>
<dbReference type="GO" id="GO:0035091">
    <property type="term" value="F:phosphatidylinositol binding"/>
    <property type="evidence" value="ECO:0007669"/>
    <property type="project" value="InterPro"/>
</dbReference>
<feature type="domain" description="CCHC-type" evidence="3">
    <location>
        <begin position="1075"/>
        <end position="1089"/>
    </location>
</feature>
<dbReference type="SUPFAM" id="SSF47769">
    <property type="entry name" value="SAM/Pointed domain"/>
    <property type="match status" value="1"/>
</dbReference>
<keyword evidence="1" id="KW-0863">Zinc-finger</keyword>
<keyword evidence="1" id="KW-0862">Zinc</keyword>